<evidence type="ECO:0000313" key="1">
    <source>
        <dbReference type="EMBL" id="JAH37460.1"/>
    </source>
</evidence>
<sequence length="32" mass="3807">MHKRYCPQLMHSQPVLFNNSEYVHVPKALCVH</sequence>
<reference evidence="1" key="1">
    <citation type="submission" date="2014-11" db="EMBL/GenBank/DDBJ databases">
        <authorList>
            <person name="Amaro Gonzalez C."/>
        </authorList>
    </citation>
    <scope>NUCLEOTIDE SEQUENCE</scope>
</reference>
<name>A0A0E9S9V5_ANGAN</name>
<dbReference type="EMBL" id="GBXM01071117">
    <property type="protein sequence ID" value="JAH37460.1"/>
    <property type="molecule type" value="Transcribed_RNA"/>
</dbReference>
<accession>A0A0E9S9V5</accession>
<dbReference type="AlphaFoldDB" id="A0A0E9S9V5"/>
<protein>
    <submittedName>
        <fullName evidence="1">Uncharacterized protein</fullName>
    </submittedName>
</protein>
<reference evidence="1" key="2">
    <citation type="journal article" date="2015" name="Fish Shellfish Immunol.">
        <title>Early steps in the European eel (Anguilla anguilla)-Vibrio vulnificus interaction in the gills: Role of the RtxA13 toxin.</title>
        <authorList>
            <person name="Callol A."/>
            <person name="Pajuelo D."/>
            <person name="Ebbesson L."/>
            <person name="Teles M."/>
            <person name="MacKenzie S."/>
            <person name="Amaro C."/>
        </authorList>
    </citation>
    <scope>NUCLEOTIDE SEQUENCE</scope>
</reference>
<organism evidence="1">
    <name type="scientific">Anguilla anguilla</name>
    <name type="common">European freshwater eel</name>
    <name type="synonym">Muraena anguilla</name>
    <dbReference type="NCBI Taxonomy" id="7936"/>
    <lineage>
        <taxon>Eukaryota</taxon>
        <taxon>Metazoa</taxon>
        <taxon>Chordata</taxon>
        <taxon>Craniata</taxon>
        <taxon>Vertebrata</taxon>
        <taxon>Euteleostomi</taxon>
        <taxon>Actinopterygii</taxon>
        <taxon>Neopterygii</taxon>
        <taxon>Teleostei</taxon>
        <taxon>Anguilliformes</taxon>
        <taxon>Anguillidae</taxon>
        <taxon>Anguilla</taxon>
    </lineage>
</organism>
<proteinExistence type="predicted"/>